<comment type="caution">
    <text evidence="2">The sequence shown here is derived from an EMBL/GenBank/DDBJ whole genome shotgun (WGS) entry which is preliminary data.</text>
</comment>
<feature type="domain" description="Microprotein" evidence="1">
    <location>
        <begin position="97"/>
        <end position="153"/>
    </location>
</feature>
<evidence type="ECO:0000259" key="1">
    <source>
        <dbReference type="Pfam" id="PF23528"/>
    </source>
</evidence>
<dbReference type="Pfam" id="PF23528">
    <property type="entry name" value="Microp_apicomplexa_15"/>
    <property type="match status" value="1"/>
</dbReference>
<dbReference type="AlphaFoldDB" id="A0A9W5TDE3"/>
<dbReference type="EMBL" id="BLIY01000016">
    <property type="protein sequence ID" value="GFE54407.1"/>
    <property type="molecule type" value="Genomic_DNA"/>
</dbReference>
<name>A0A9W5TDE3_BABOV</name>
<sequence>MKSTSGRNNGFRKVAKWVLGVAAVAGVASGNVMANDDVAVVDKFKFYSPNAVLYVTSRGKVYTNQDIENMVDRTGLRGRKSIVAHELVRRRAALLHAIQKFDNLLQRLPEGLAYEVERYSTWDALPKRLADKITRHIFNIRYNGLIDKLSPELAEEALNCDINVGIPYKLMKRCHNYVYNVIED</sequence>
<protein>
    <submittedName>
        <fullName evidence="2">Spherical body protein 2 truncated copy 12, putative</fullName>
    </submittedName>
</protein>
<reference evidence="2" key="1">
    <citation type="submission" date="2019-12" db="EMBL/GenBank/DDBJ databases">
        <title>Genome sequence of Babesia ovis.</title>
        <authorList>
            <person name="Yamagishi J."/>
            <person name="Sevinc F."/>
            <person name="Xuan X."/>
        </authorList>
    </citation>
    <scope>NUCLEOTIDE SEQUENCE</scope>
    <source>
        <strain evidence="2">Selcuk</strain>
    </source>
</reference>
<dbReference type="InterPro" id="IPR056354">
    <property type="entry name" value="Microp_dom_apicomplexa_5"/>
</dbReference>
<keyword evidence="3" id="KW-1185">Reference proteome</keyword>
<organism evidence="2 3">
    <name type="scientific">Babesia ovis</name>
    <dbReference type="NCBI Taxonomy" id="5869"/>
    <lineage>
        <taxon>Eukaryota</taxon>
        <taxon>Sar</taxon>
        <taxon>Alveolata</taxon>
        <taxon>Apicomplexa</taxon>
        <taxon>Aconoidasida</taxon>
        <taxon>Piroplasmida</taxon>
        <taxon>Babesiidae</taxon>
        <taxon>Babesia</taxon>
    </lineage>
</organism>
<gene>
    <name evidence="2" type="ORF">BaOVIS_018110</name>
</gene>
<dbReference type="Proteomes" id="UP001057455">
    <property type="component" value="Unassembled WGS sequence"/>
</dbReference>
<accession>A0A9W5TDE3</accession>
<evidence type="ECO:0000313" key="2">
    <source>
        <dbReference type="EMBL" id="GFE54407.1"/>
    </source>
</evidence>
<dbReference type="OrthoDB" id="366937at2759"/>
<proteinExistence type="predicted"/>
<evidence type="ECO:0000313" key="3">
    <source>
        <dbReference type="Proteomes" id="UP001057455"/>
    </source>
</evidence>